<protein>
    <recommendedName>
        <fullName evidence="4">Chromo domain-containing protein</fullName>
    </recommendedName>
</protein>
<feature type="region of interest" description="Disordered" evidence="1">
    <location>
        <begin position="146"/>
        <end position="188"/>
    </location>
</feature>
<reference evidence="2 3" key="1">
    <citation type="submission" date="2024-04" db="EMBL/GenBank/DDBJ databases">
        <title>Phyllosticta paracitricarpa is synonymous to the EU quarantine fungus P. citricarpa based on phylogenomic analyses.</title>
        <authorList>
            <consortium name="Lawrence Berkeley National Laboratory"/>
            <person name="Van Ingen-Buijs V.A."/>
            <person name="Van Westerhoven A.C."/>
            <person name="Haridas S."/>
            <person name="Skiadas P."/>
            <person name="Martin F."/>
            <person name="Groenewald J.Z."/>
            <person name="Crous P.W."/>
            <person name="Seidl M.F."/>
        </authorList>
    </citation>
    <scope>NUCLEOTIDE SEQUENCE [LARGE SCALE GENOMIC DNA]</scope>
    <source>
        <strain evidence="2 3">CBS 123374</strain>
    </source>
</reference>
<feature type="compositionally biased region" description="Basic and acidic residues" evidence="1">
    <location>
        <begin position="146"/>
        <end position="162"/>
    </location>
</feature>
<name>A0ABR1YLV2_9PEZI</name>
<gene>
    <name evidence="2" type="ORF">HDK90DRAFT_268447</name>
</gene>
<evidence type="ECO:0000313" key="3">
    <source>
        <dbReference type="Proteomes" id="UP001492380"/>
    </source>
</evidence>
<proteinExistence type="predicted"/>
<sequence>MFLLAYNLSQLFGYSLRQDFLPQRVYPSLFFAVIPVYQDRLNSSQTLSEDARRTPKLRCTLHHYLNPEITSPARLTCASHSLHDHRARGAGARTSLGDNMSLDGWNPRTQPLKPTLSHKPATLRLPSSPSNITYKPLKVEKMVRAKEVKARVQQKKDQKKEATTSAPTPPPAPPKKTTTAAKQPKVNRDYEFNDGDDQMWHATWCLDSWNKPGSKTLLLFQWDCQDEPTWEPFEGHSEDSCLAADFFHWRDDRPRPAGWKPPAGWTTPETRPPPAWFIAEDAAH</sequence>
<keyword evidence="3" id="KW-1185">Reference proteome</keyword>
<organism evidence="2 3">
    <name type="scientific">Phyllosticta capitalensis</name>
    <dbReference type="NCBI Taxonomy" id="121624"/>
    <lineage>
        <taxon>Eukaryota</taxon>
        <taxon>Fungi</taxon>
        <taxon>Dikarya</taxon>
        <taxon>Ascomycota</taxon>
        <taxon>Pezizomycotina</taxon>
        <taxon>Dothideomycetes</taxon>
        <taxon>Dothideomycetes incertae sedis</taxon>
        <taxon>Botryosphaeriales</taxon>
        <taxon>Phyllostictaceae</taxon>
        <taxon>Phyllosticta</taxon>
    </lineage>
</organism>
<feature type="region of interest" description="Disordered" evidence="1">
    <location>
        <begin position="108"/>
        <end position="132"/>
    </location>
</feature>
<dbReference type="Proteomes" id="UP001492380">
    <property type="component" value="Unassembled WGS sequence"/>
</dbReference>
<evidence type="ECO:0008006" key="4">
    <source>
        <dbReference type="Google" id="ProtNLM"/>
    </source>
</evidence>
<evidence type="ECO:0000256" key="1">
    <source>
        <dbReference type="SAM" id="MobiDB-lite"/>
    </source>
</evidence>
<evidence type="ECO:0000313" key="2">
    <source>
        <dbReference type="EMBL" id="KAK8233473.1"/>
    </source>
</evidence>
<feature type="region of interest" description="Disordered" evidence="1">
    <location>
        <begin position="253"/>
        <end position="274"/>
    </location>
</feature>
<comment type="caution">
    <text evidence="2">The sequence shown here is derived from an EMBL/GenBank/DDBJ whole genome shotgun (WGS) entry which is preliminary data.</text>
</comment>
<feature type="compositionally biased region" description="Low complexity" evidence="1">
    <location>
        <begin position="175"/>
        <end position="184"/>
    </location>
</feature>
<dbReference type="EMBL" id="JBBWRZ010000006">
    <property type="protein sequence ID" value="KAK8233473.1"/>
    <property type="molecule type" value="Genomic_DNA"/>
</dbReference>
<accession>A0ABR1YLV2</accession>